<dbReference type="RefSeq" id="WP_157697332.1">
    <property type="nucleotide sequence ID" value="NZ_CP165644.1"/>
</dbReference>
<dbReference type="EMBL" id="CP165644">
    <property type="protein sequence ID" value="XDU67225.1"/>
    <property type="molecule type" value="Genomic_DNA"/>
</dbReference>
<accession>A0AB39VHP4</accession>
<dbReference type="KEGG" id="lrug:AB8B22_02090"/>
<gene>
    <name evidence="1" type="ORF">AB8B22_02090</name>
</gene>
<sequence>MLMLLLGSFAFGKSLSIKTGKSDRCVPADSKIHYQGIDSFNEGYYAHLYNYANCKINGHYFNNVQLVIITNSSNKFTDTLSSLSFYPNKIVYYSPSENKISFNINKVVSWKR</sequence>
<organism evidence="1">
    <name type="scientific">Leptotrichia rugosa</name>
    <dbReference type="NCBI Taxonomy" id="3239302"/>
    <lineage>
        <taxon>Bacteria</taxon>
        <taxon>Fusobacteriati</taxon>
        <taxon>Fusobacteriota</taxon>
        <taxon>Fusobacteriia</taxon>
        <taxon>Fusobacteriales</taxon>
        <taxon>Leptotrichiaceae</taxon>
        <taxon>Leptotrichia</taxon>
    </lineage>
</organism>
<reference evidence="1" key="1">
    <citation type="submission" date="2024-07" db="EMBL/GenBank/DDBJ databases">
        <authorList>
            <person name="Li X.-J."/>
            <person name="Wang X."/>
        </authorList>
    </citation>
    <scope>NUCLEOTIDE SEQUENCE</scope>
    <source>
        <strain evidence="1">HSP-334</strain>
    </source>
</reference>
<protein>
    <submittedName>
        <fullName evidence="1">Uncharacterized protein</fullName>
    </submittedName>
</protein>
<dbReference type="AlphaFoldDB" id="A0AB39VHP4"/>
<proteinExistence type="predicted"/>
<name>A0AB39VHP4_9FUSO</name>
<evidence type="ECO:0000313" key="1">
    <source>
        <dbReference type="EMBL" id="XDU67225.1"/>
    </source>
</evidence>